<dbReference type="InterPro" id="IPR050748">
    <property type="entry name" value="Glycosyltrans_8_dom-fam"/>
</dbReference>
<keyword evidence="6" id="KW-1185">Reference proteome</keyword>
<dbReference type="CDD" id="cd04194">
    <property type="entry name" value="GT8_A4GalT_like"/>
    <property type="match status" value="1"/>
</dbReference>
<evidence type="ECO:0000313" key="5">
    <source>
        <dbReference type="EMBL" id="TFK96835.1"/>
    </source>
</evidence>
<sequence>MPMQSTPYIFTKTQDWLSAHKPAWRTYFSLIESKTPRVLEIGSWEGRSAVFLLLELCGAPGPSMEGRNNDDNRNDHFDLLQTPAGIERHRKFLHNMSTTGGNYTLVPQFSVPGLMSVIAAELASSNEQKGVDLVYIDGSHRADDTFLDAELAWRLVKKDGIMIFDDYHWPTEPESSMFHPKRGIDGFLKLHEGEWERLSEEESYQFVVRKTAEMRVGFLMGIQTGDDAASDGLSKGVCDNTAFEYGIHVALTIDSTYAMPAAVAISSLLSHIQSRVTFHVVDCGLSPTDKERLHESIPSDALSRATLHFIDLPEGSFAARLGATWAKLDLFDLLPVERCLYLDADTLVRADVQVLWDIDLRSNELGAVVDVGFPTGHSEIASGPYFNGGLLLLDLAKCRNAKRMIQLRQHAEACVSSNARFKDQDALNLHFTGRWASLDMRWNAQGLGTYAEQYTPERHAISERLDMMKADPWIVHFTGPVNPSMAAVLNPYVQPWLSKPWGYAGAPGHPFAGEWRGVLEETAWEGLAGSAGYKKKCEAVKTKAIEEAVAELDNRISVGREL</sequence>
<dbReference type="PANTHER" id="PTHR13778">
    <property type="entry name" value="GLYCOSYLTRANSFERASE 8 DOMAIN-CONTAINING PROTEIN"/>
    <property type="match status" value="1"/>
</dbReference>
<dbReference type="SUPFAM" id="SSF53448">
    <property type="entry name" value="Nucleotide-diphospho-sugar transferases"/>
    <property type="match status" value="1"/>
</dbReference>
<protein>
    <submittedName>
        <fullName evidence="5">Nucleotide-diphospho-sugar transferase</fullName>
    </submittedName>
</protein>
<dbReference type="GO" id="GO:0046872">
    <property type="term" value="F:metal ion binding"/>
    <property type="evidence" value="ECO:0007669"/>
    <property type="project" value="UniProtKB-KW"/>
</dbReference>
<name>A0A5C3Q407_9AGAR</name>
<dbReference type="GO" id="GO:0016757">
    <property type="term" value="F:glycosyltransferase activity"/>
    <property type="evidence" value="ECO:0007669"/>
    <property type="project" value="UniProtKB-KW"/>
</dbReference>
<evidence type="ECO:0000256" key="3">
    <source>
        <dbReference type="ARBA" id="ARBA00022679"/>
    </source>
</evidence>
<evidence type="ECO:0000256" key="2">
    <source>
        <dbReference type="ARBA" id="ARBA00022676"/>
    </source>
</evidence>
<dbReference type="STRING" id="1884261.A0A5C3Q407"/>
<dbReference type="InterPro" id="IPR029044">
    <property type="entry name" value="Nucleotide-diphossugar_trans"/>
</dbReference>
<dbReference type="Gene3D" id="3.40.50.150">
    <property type="entry name" value="Vaccinia Virus protein VP39"/>
    <property type="match status" value="1"/>
</dbReference>
<keyword evidence="4" id="KW-0479">Metal-binding</keyword>
<reference evidence="5 6" key="1">
    <citation type="journal article" date="2019" name="Nat. Ecol. Evol.">
        <title>Megaphylogeny resolves global patterns of mushroom evolution.</title>
        <authorList>
            <person name="Varga T."/>
            <person name="Krizsan K."/>
            <person name="Foldi C."/>
            <person name="Dima B."/>
            <person name="Sanchez-Garcia M."/>
            <person name="Sanchez-Ramirez S."/>
            <person name="Szollosi G.J."/>
            <person name="Szarkandi J.G."/>
            <person name="Papp V."/>
            <person name="Albert L."/>
            <person name="Andreopoulos W."/>
            <person name="Angelini C."/>
            <person name="Antonin V."/>
            <person name="Barry K.W."/>
            <person name="Bougher N.L."/>
            <person name="Buchanan P."/>
            <person name="Buyck B."/>
            <person name="Bense V."/>
            <person name="Catcheside P."/>
            <person name="Chovatia M."/>
            <person name="Cooper J."/>
            <person name="Damon W."/>
            <person name="Desjardin D."/>
            <person name="Finy P."/>
            <person name="Geml J."/>
            <person name="Haridas S."/>
            <person name="Hughes K."/>
            <person name="Justo A."/>
            <person name="Karasinski D."/>
            <person name="Kautmanova I."/>
            <person name="Kiss B."/>
            <person name="Kocsube S."/>
            <person name="Kotiranta H."/>
            <person name="LaButti K.M."/>
            <person name="Lechner B.E."/>
            <person name="Liimatainen K."/>
            <person name="Lipzen A."/>
            <person name="Lukacs Z."/>
            <person name="Mihaltcheva S."/>
            <person name="Morgado L.N."/>
            <person name="Niskanen T."/>
            <person name="Noordeloos M.E."/>
            <person name="Ohm R.A."/>
            <person name="Ortiz-Santana B."/>
            <person name="Ovrebo C."/>
            <person name="Racz N."/>
            <person name="Riley R."/>
            <person name="Savchenko A."/>
            <person name="Shiryaev A."/>
            <person name="Soop K."/>
            <person name="Spirin V."/>
            <person name="Szebenyi C."/>
            <person name="Tomsovsky M."/>
            <person name="Tulloss R.E."/>
            <person name="Uehling J."/>
            <person name="Grigoriev I.V."/>
            <person name="Vagvolgyi C."/>
            <person name="Papp T."/>
            <person name="Martin F.M."/>
            <person name="Miettinen O."/>
            <person name="Hibbett D.S."/>
            <person name="Nagy L.G."/>
        </authorList>
    </citation>
    <scope>NUCLEOTIDE SEQUENCE [LARGE SCALE GENOMIC DNA]</scope>
    <source>
        <strain evidence="5 6">CBS 309.79</strain>
    </source>
</reference>
<evidence type="ECO:0000256" key="1">
    <source>
        <dbReference type="ARBA" id="ARBA00006351"/>
    </source>
</evidence>
<gene>
    <name evidence="5" type="ORF">BDV98DRAFT_614262</name>
</gene>
<dbReference type="OrthoDB" id="2014201at2759"/>
<dbReference type="InterPro" id="IPR002495">
    <property type="entry name" value="Glyco_trans_8"/>
</dbReference>
<accession>A0A5C3Q407</accession>
<organism evidence="5 6">
    <name type="scientific">Pterulicium gracile</name>
    <dbReference type="NCBI Taxonomy" id="1884261"/>
    <lineage>
        <taxon>Eukaryota</taxon>
        <taxon>Fungi</taxon>
        <taxon>Dikarya</taxon>
        <taxon>Basidiomycota</taxon>
        <taxon>Agaricomycotina</taxon>
        <taxon>Agaricomycetes</taxon>
        <taxon>Agaricomycetidae</taxon>
        <taxon>Agaricales</taxon>
        <taxon>Pleurotineae</taxon>
        <taxon>Pterulaceae</taxon>
        <taxon>Pterulicium</taxon>
    </lineage>
</organism>
<dbReference type="Pfam" id="PF13578">
    <property type="entry name" value="Methyltransf_24"/>
    <property type="match status" value="1"/>
</dbReference>
<evidence type="ECO:0000313" key="6">
    <source>
        <dbReference type="Proteomes" id="UP000305067"/>
    </source>
</evidence>
<evidence type="ECO:0000256" key="4">
    <source>
        <dbReference type="ARBA" id="ARBA00022723"/>
    </source>
</evidence>
<keyword evidence="2" id="KW-0328">Glycosyltransferase</keyword>
<comment type="similarity">
    <text evidence="1">Belongs to the glycosyltransferase 8 family.</text>
</comment>
<dbReference type="PANTHER" id="PTHR13778:SF47">
    <property type="entry name" value="LIPOPOLYSACCHARIDE 1,3-GALACTOSYLTRANSFERASE"/>
    <property type="match status" value="1"/>
</dbReference>
<proteinExistence type="inferred from homology"/>
<keyword evidence="3 5" id="KW-0808">Transferase</keyword>
<dbReference type="InterPro" id="IPR029063">
    <property type="entry name" value="SAM-dependent_MTases_sf"/>
</dbReference>
<dbReference type="AlphaFoldDB" id="A0A5C3Q407"/>
<dbReference type="SUPFAM" id="SSF53335">
    <property type="entry name" value="S-adenosyl-L-methionine-dependent methyltransferases"/>
    <property type="match status" value="2"/>
</dbReference>
<dbReference type="Proteomes" id="UP000305067">
    <property type="component" value="Unassembled WGS sequence"/>
</dbReference>
<dbReference type="Gene3D" id="3.90.550.10">
    <property type="entry name" value="Spore Coat Polysaccharide Biosynthesis Protein SpsA, Chain A"/>
    <property type="match status" value="1"/>
</dbReference>
<dbReference type="Pfam" id="PF01501">
    <property type="entry name" value="Glyco_transf_8"/>
    <property type="match status" value="1"/>
</dbReference>
<dbReference type="EMBL" id="ML178854">
    <property type="protein sequence ID" value="TFK96835.1"/>
    <property type="molecule type" value="Genomic_DNA"/>
</dbReference>